<evidence type="ECO:0000259" key="9">
    <source>
        <dbReference type="Pfam" id="PF00759"/>
    </source>
</evidence>
<dbReference type="SUPFAM" id="SSF48208">
    <property type="entry name" value="Six-hairpin glycosidases"/>
    <property type="match status" value="1"/>
</dbReference>
<evidence type="ECO:0000256" key="1">
    <source>
        <dbReference type="ARBA" id="ARBA00000966"/>
    </source>
</evidence>
<keyword evidence="5" id="KW-0136">Cellulose degradation</keyword>
<dbReference type="EMBL" id="LSYV01000152">
    <property type="protein sequence ID" value="KXZ42397.1"/>
    <property type="molecule type" value="Genomic_DNA"/>
</dbReference>
<dbReference type="PANTHER" id="PTHR22298">
    <property type="entry name" value="ENDO-1,4-BETA-GLUCANASE"/>
    <property type="match status" value="1"/>
</dbReference>
<keyword evidence="8" id="KW-0624">Polysaccharide degradation</keyword>
<keyword evidence="6" id="KW-0119">Carbohydrate metabolism</keyword>
<dbReference type="EC" id="3.2.1.4" evidence="3"/>
<dbReference type="Proteomes" id="UP000075714">
    <property type="component" value="Unassembled WGS sequence"/>
</dbReference>
<gene>
    <name evidence="10" type="ORF">GPECTOR_152g52</name>
</gene>
<protein>
    <recommendedName>
        <fullName evidence="3">cellulase</fullName>
        <ecNumber evidence="3">3.2.1.4</ecNumber>
    </recommendedName>
</protein>
<dbReference type="STRING" id="33097.A0A150FXU2"/>
<keyword evidence="7" id="KW-0326">Glycosidase</keyword>
<dbReference type="InterPro" id="IPR008928">
    <property type="entry name" value="6-hairpin_glycosidase_sf"/>
</dbReference>
<keyword evidence="11" id="KW-1185">Reference proteome</keyword>
<dbReference type="InterPro" id="IPR012341">
    <property type="entry name" value="6hp_glycosidase-like_sf"/>
</dbReference>
<organism evidence="10 11">
    <name type="scientific">Gonium pectorale</name>
    <name type="common">Green alga</name>
    <dbReference type="NCBI Taxonomy" id="33097"/>
    <lineage>
        <taxon>Eukaryota</taxon>
        <taxon>Viridiplantae</taxon>
        <taxon>Chlorophyta</taxon>
        <taxon>core chlorophytes</taxon>
        <taxon>Chlorophyceae</taxon>
        <taxon>CS clade</taxon>
        <taxon>Chlamydomonadales</taxon>
        <taxon>Volvocaceae</taxon>
        <taxon>Gonium</taxon>
    </lineage>
</organism>
<dbReference type="OrthoDB" id="10257085at2759"/>
<evidence type="ECO:0000313" key="11">
    <source>
        <dbReference type="Proteomes" id="UP000075714"/>
    </source>
</evidence>
<sequence length="434" mass="45764">MASSASLLAFSALTWKDSLVASGNWDLAVRNVRWAADHLLACAAKDDEFVAQVGDHFIEDSFWGPPENQATKRPVFVIKKSFRDGADVLSQAVAALTGAGLLLRLPGEYQDEDTSLEFLDKAQALWDEWASTLESVWQAPEGNNTVVSRTHSDDKAWAAAWLCKKAKVLGSAGASAVCDDAADRWAQVRLGEGYMTTDNYHAAALLLLLDTGAGSTADSATYTASLREHFLHRWAGNSDSVQACDCDVPSSSGLCSIDGTYVVQDGGPGVSQFTANMAFVALAAAHLDGSDTKETRGWQCWARGQVNWLLGANGASQAYVTGLGGISYFQSDVRIPTSPRHRGSACKDGVCAAPGEPNPNTLPGALLGGPERVAAFEDSRDAGPPTFVSIEYNAGFAAALMVGGRGLSAIEQMLAAKGASWSVYCTAGERGPVS</sequence>
<proteinExistence type="inferred from homology"/>
<evidence type="ECO:0000256" key="2">
    <source>
        <dbReference type="ARBA" id="ARBA00007072"/>
    </source>
</evidence>
<name>A0A150FXU2_GONPE</name>
<evidence type="ECO:0000313" key="10">
    <source>
        <dbReference type="EMBL" id="KXZ42397.1"/>
    </source>
</evidence>
<comment type="catalytic activity">
    <reaction evidence="1">
        <text>Endohydrolysis of (1-&gt;4)-beta-D-glucosidic linkages in cellulose, lichenin and cereal beta-D-glucans.</text>
        <dbReference type="EC" id="3.2.1.4"/>
    </reaction>
</comment>
<dbReference type="GO" id="GO:0008810">
    <property type="term" value="F:cellulase activity"/>
    <property type="evidence" value="ECO:0007669"/>
    <property type="project" value="UniProtKB-EC"/>
</dbReference>
<evidence type="ECO:0000256" key="4">
    <source>
        <dbReference type="ARBA" id="ARBA00022801"/>
    </source>
</evidence>
<dbReference type="Pfam" id="PF00759">
    <property type="entry name" value="Glyco_hydro_9"/>
    <property type="match status" value="1"/>
</dbReference>
<accession>A0A150FXU2</accession>
<reference evidence="11" key="1">
    <citation type="journal article" date="2016" name="Nat. Commun.">
        <title>The Gonium pectorale genome demonstrates co-option of cell cycle regulation during the evolution of multicellularity.</title>
        <authorList>
            <person name="Hanschen E.R."/>
            <person name="Marriage T.N."/>
            <person name="Ferris P.J."/>
            <person name="Hamaji T."/>
            <person name="Toyoda A."/>
            <person name="Fujiyama A."/>
            <person name="Neme R."/>
            <person name="Noguchi H."/>
            <person name="Minakuchi Y."/>
            <person name="Suzuki M."/>
            <person name="Kawai-Toyooka H."/>
            <person name="Smith D.R."/>
            <person name="Sparks H."/>
            <person name="Anderson J."/>
            <person name="Bakaric R."/>
            <person name="Luria V."/>
            <person name="Karger A."/>
            <person name="Kirschner M.W."/>
            <person name="Durand P.M."/>
            <person name="Michod R.E."/>
            <person name="Nozaki H."/>
            <person name="Olson B.J."/>
        </authorList>
    </citation>
    <scope>NUCLEOTIDE SEQUENCE [LARGE SCALE GENOMIC DNA]</scope>
    <source>
        <strain evidence="11">NIES-2863</strain>
    </source>
</reference>
<evidence type="ECO:0000256" key="7">
    <source>
        <dbReference type="ARBA" id="ARBA00023295"/>
    </source>
</evidence>
<dbReference type="AlphaFoldDB" id="A0A150FXU2"/>
<evidence type="ECO:0000256" key="3">
    <source>
        <dbReference type="ARBA" id="ARBA00012601"/>
    </source>
</evidence>
<dbReference type="Gene3D" id="1.50.10.10">
    <property type="match status" value="1"/>
</dbReference>
<evidence type="ECO:0000256" key="6">
    <source>
        <dbReference type="ARBA" id="ARBA00023277"/>
    </source>
</evidence>
<comment type="caution">
    <text evidence="10">The sequence shown here is derived from an EMBL/GenBank/DDBJ whole genome shotgun (WGS) entry which is preliminary data.</text>
</comment>
<evidence type="ECO:0000256" key="5">
    <source>
        <dbReference type="ARBA" id="ARBA00023001"/>
    </source>
</evidence>
<feature type="domain" description="Glycoside hydrolase family 9" evidence="9">
    <location>
        <begin position="1"/>
        <end position="400"/>
    </location>
</feature>
<keyword evidence="4" id="KW-0378">Hydrolase</keyword>
<evidence type="ECO:0000256" key="8">
    <source>
        <dbReference type="ARBA" id="ARBA00023326"/>
    </source>
</evidence>
<dbReference type="GO" id="GO:0030245">
    <property type="term" value="P:cellulose catabolic process"/>
    <property type="evidence" value="ECO:0007669"/>
    <property type="project" value="UniProtKB-KW"/>
</dbReference>
<dbReference type="InterPro" id="IPR001701">
    <property type="entry name" value="Glyco_hydro_9"/>
</dbReference>
<comment type="similarity">
    <text evidence="2">Belongs to the glycosyl hydrolase 9 (cellulase E) family.</text>
</comment>